<evidence type="ECO:0000313" key="1">
    <source>
        <dbReference type="EMBL" id="EFD04905.1"/>
    </source>
</evidence>
<name>D3MSE5_9FIRM</name>
<dbReference type="AlphaFoldDB" id="D3MSE5"/>
<keyword evidence="2" id="KW-1185">Reference proteome</keyword>
<gene>
    <name evidence="1" type="ORF">HMPREF0631_0254</name>
</gene>
<dbReference type="Proteomes" id="UP000004206">
    <property type="component" value="Unassembled WGS sequence"/>
</dbReference>
<reference evidence="1 2" key="1">
    <citation type="submission" date="2010-01" db="EMBL/GenBank/DDBJ databases">
        <authorList>
            <person name="Dodson R."/>
            <person name="Madupu R."/>
            <person name="Durkin A.S."/>
            <person name="Torralba M."/>
            <person name="Methe B."/>
            <person name="Sutton G.G."/>
            <person name="Strausberg R.L."/>
            <person name="Nelson K.E."/>
        </authorList>
    </citation>
    <scope>NUCLEOTIDE SEQUENCE [LARGE SCALE GENOMIC DNA]</scope>
    <source>
        <strain evidence="1 2">653-L</strain>
    </source>
</reference>
<protein>
    <submittedName>
        <fullName evidence="1">Uncharacterized protein</fullName>
    </submittedName>
</protein>
<evidence type="ECO:0000313" key="2">
    <source>
        <dbReference type="Proteomes" id="UP000004206"/>
    </source>
</evidence>
<comment type="caution">
    <text evidence="1">The sequence shown here is derived from an EMBL/GenBank/DDBJ whole genome shotgun (WGS) entry which is preliminary data.</text>
</comment>
<dbReference type="EMBL" id="ADJN01000050">
    <property type="protein sequence ID" value="EFD04905.1"/>
    <property type="molecule type" value="Genomic_DNA"/>
</dbReference>
<organism evidence="1 2">
    <name type="scientific">Peptostreptococcus anaerobius 653-L</name>
    <dbReference type="NCBI Taxonomy" id="596329"/>
    <lineage>
        <taxon>Bacteria</taxon>
        <taxon>Bacillati</taxon>
        <taxon>Bacillota</taxon>
        <taxon>Clostridia</taxon>
        <taxon>Peptostreptococcales</taxon>
        <taxon>Peptostreptococcaceae</taxon>
        <taxon>Peptostreptococcus</taxon>
    </lineage>
</organism>
<accession>D3MSE5</accession>
<proteinExistence type="predicted"/>
<sequence length="38" mass="4530">MTEFDKNIWLSMVDYLTVHHDGKVEFTFLDGSQIELNR</sequence>